<name>A0ABP9W300_9DEIO</name>
<gene>
    <name evidence="2" type="ORF">Dcar01_00437</name>
</gene>
<feature type="region of interest" description="Disordered" evidence="1">
    <location>
        <begin position="27"/>
        <end position="47"/>
    </location>
</feature>
<keyword evidence="3" id="KW-1185">Reference proteome</keyword>
<comment type="caution">
    <text evidence="2">The sequence shown here is derived from an EMBL/GenBank/DDBJ whole genome shotgun (WGS) entry which is preliminary data.</text>
</comment>
<feature type="compositionally biased region" description="Basic and acidic residues" evidence="1">
    <location>
        <begin position="29"/>
        <end position="46"/>
    </location>
</feature>
<accession>A0ABP9W300</accession>
<evidence type="ECO:0000313" key="3">
    <source>
        <dbReference type="Proteomes" id="UP001401887"/>
    </source>
</evidence>
<sequence length="88" mass="9658">MRAMLGALWTLLTQLFLALLGQPVPGQSRAERTRNLRQRTHTEPERAGALAALRAVVREALLALTFQPSPESPPASSRSASSRRKPRS</sequence>
<protein>
    <submittedName>
        <fullName evidence="2">Uncharacterized protein</fullName>
    </submittedName>
</protein>
<evidence type="ECO:0000313" key="2">
    <source>
        <dbReference type="EMBL" id="GAA5511724.1"/>
    </source>
</evidence>
<organism evidence="2 3">
    <name type="scientific">Deinococcus carri</name>
    <dbReference type="NCBI Taxonomy" id="1211323"/>
    <lineage>
        <taxon>Bacteria</taxon>
        <taxon>Thermotogati</taxon>
        <taxon>Deinococcota</taxon>
        <taxon>Deinococci</taxon>
        <taxon>Deinococcales</taxon>
        <taxon>Deinococcaceae</taxon>
        <taxon>Deinococcus</taxon>
    </lineage>
</organism>
<dbReference type="EMBL" id="BAABRP010000001">
    <property type="protein sequence ID" value="GAA5511724.1"/>
    <property type="molecule type" value="Genomic_DNA"/>
</dbReference>
<dbReference type="Proteomes" id="UP001401887">
    <property type="component" value="Unassembled WGS sequence"/>
</dbReference>
<evidence type="ECO:0000256" key="1">
    <source>
        <dbReference type="SAM" id="MobiDB-lite"/>
    </source>
</evidence>
<reference evidence="2 3" key="1">
    <citation type="submission" date="2024-02" db="EMBL/GenBank/DDBJ databases">
        <title>Deinococcus carri NBRC 110142.</title>
        <authorList>
            <person name="Ichikawa N."/>
            <person name="Katano-Makiyama Y."/>
            <person name="Hidaka K."/>
        </authorList>
    </citation>
    <scope>NUCLEOTIDE SEQUENCE [LARGE SCALE GENOMIC DNA]</scope>
    <source>
        <strain evidence="2 3">NBRC 110142</strain>
    </source>
</reference>
<feature type="region of interest" description="Disordered" evidence="1">
    <location>
        <begin position="66"/>
        <end position="88"/>
    </location>
</feature>
<proteinExistence type="predicted"/>